<dbReference type="OrthoDB" id="6258217at2759"/>
<keyword evidence="6" id="KW-1185">Reference proteome</keyword>
<accession>A0A3R7GLQ1</accession>
<reference evidence="5 6" key="2">
    <citation type="journal article" date="2021" name="Genomics">
        <title>High-quality reference genome for Clonorchis sinensis.</title>
        <authorList>
            <person name="Young N.D."/>
            <person name="Stroehlein A.J."/>
            <person name="Kinkar L."/>
            <person name="Wang T."/>
            <person name="Sohn W.M."/>
            <person name="Chang B.C.H."/>
            <person name="Kaur P."/>
            <person name="Weisz D."/>
            <person name="Dudchenko O."/>
            <person name="Aiden E.L."/>
            <person name="Korhonen P.K."/>
            <person name="Gasser R.B."/>
        </authorList>
    </citation>
    <scope>NUCLEOTIDE SEQUENCE [LARGE SCALE GENOMIC DNA]</scope>
    <source>
        <strain evidence="5">Cs-k2</strain>
    </source>
</reference>
<proteinExistence type="predicted"/>
<evidence type="ECO:0000256" key="4">
    <source>
        <dbReference type="ARBA" id="ARBA00023136"/>
    </source>
</evidence>
<evidence type="ECO:0000256" key="3">
    <source>
        <dbReference type="ARBA" id="ARBA00022989"/>
    </source>
</evidence>
<dbReference type="AlphaFoldDB" id="A0A3R7GLQ1"/>
<name>A0A3R7GLQ1_CLOSI</name>
<comment type="subcellular location">
    <subcellularLocation>
        <location evidence="1">Membrane</location>
        <topology evidence="1">Multi-pass membrane protein</topology>
    </subcellularLocation>
</comment>
<dbReference type="EMBL" id="NIRI02000010">
    <property type="protein sequence ID" value="KAG5453621.1"/>
    <property type="molecule type" value="Genomic_DNA"/>
</dbReference>
<dbReference type="STRING" id="79923.A0A3R7GLQ1"/>
<dbReference type="SUPFAM" id="SSF48652">
    <property type="entry name" value="Tetraspanin"/>
    <property type="match status" value="1"/>
</dbReference>
<evidence type="ECO:0000313" key="5">
    <source>
        <dbReference type="EMBL" id="KAG5453621.1"/>
    </source>
</evidence>
<dbReference type="InParanoid" id="A0A3R7GLQ1"/>
<comment type="caution">
    <text evidence="5">The sequence shown here is derived from an EMBL/GenBank/DDBJ whole genome shotgun (WGS) entry which is preliminary data.</text>
</comment>
<dbReference type="Proteomes" id="UP000286415">
    <property type="component" value="Unassembled WGS sequence"/>
</dbReference>
<evidence type="ECO:0000256" key="1">
    <source>
        <dbReference type="ARBA" id="ARBA00004141"/>
    </source>
</evidence>
<sequence length="267" mass="30047">MYCTGVCCVRTWLITISVFYMLLGLLIAIFGGLLYWQRKAFVSLWTKTTGEITLQQLHSVAYGSLEEFRSVSMGMFVIGLFIIGIYLLGVLAGATFNRNLIIIFSVINGLLIIIHITIIVVYLADSTLLTQQGELMLKDSVQRYVSITSDDANSQRLAYLMRRLECCGFKNGEDFANSALFQRNTKWQGTNYTLLYPIPCCKFVFYNQPQGNCPSVFNPQNSNIANGCWEALMKIAVGVLWASIILLVLMISLECVTISMLVMTKDW</sequence>
<dbReference type="Pfam" id="PF00335">
    <property type="entry name" value="Tetraspanin"/>
    <property type="match status" value="1"/>
</dbReference>
<keyword evidence="3" id="KW-1133">Transmembrane helix</keyword>
<evidence type="ECO:0000256" key="2">
    <source>
        <dbReference type="ARBA" id="ARBA00022692"/>
    </source>
</evidence>
<protein>
    <submittedName>
        <fullName evidence="5">Uncharacterized protein</fullName>
    </submittedName>
</protein>
<gene>
    <name evidence="5" type="ORF">CSKR_111979</name>
</gene>
<organism evidence="5 6">
    <name type="scientific">Clonorchis sinensis</name>
    <name type="common">Chinese liver fluke</name>
    <dbReference type="NCBI Taxonomy" id="79923"/>
    <lineage>
        <taxon>Eukaryota</taxon>
        <taxon>Metazoa</taxon>
        <taxon>Spiralia</taxon>
        <taxon>Lophotrochozoa</taxon>
        <taxon>Platyhelminthes</taxon>
        <taxon>Trematoda</taxon>
        <taxon>Digenea</taxon>
        <taxon>Opisthorchiida</taxon>
        <taxon>Opisthorchiata</taxon>
        <taxon>Opisthorchiidae</taxon>
        <taxon>Clonorchis</taxon>
    </lineage>
</organism>
<evidence type="ECO:0000313" key="6">
    <source>
        <dbReference type="Proteomes" id="UP000286415"/>
    </source>
</evidence>
<dbReference type="CDD" id="cd03156">
    <property type="entry name" value="uroplakin_I_like_LEL"/>
    <property type="match status" value="1"/>
</dbReference>
<keyword evidence="4" id="KW-0472">Membrane</keyword>
<dbReference type="InterPro" id="IPR018499">
    <property type="entry name" value="Tetraspanin/Peripherin"/>
</dbReference>
<dbReference type="InterPro" id="IPR008952">
    <property type="entry name" value="Tetraspanin_EC2_sf"/>
</dbReference>
<keyword evidence="2" id="KW-0812">Transmembrane</keyword>
<dbReference type="GO" id="GO:0016020">
    <property type="term" value="C:membrane"/>
    <property type="evidence" value="ECO:0007669"/>
    <property type="project" value="UniProtKB-SubCell"/>
</dbReference>
<reference evidence="5 6" key="1">
    <citation type="journal article" date="2018" name="Biotechnol. Adv.">
        <title>Improved genomic resources and new bioinformatic workflow for the carcinogenic parasite Clonorchis sinensis: Biotechnological implications.</title>
        <authorList>
            <person name="Wang D."/>
            <person name="Korhonen P.K."/>
            <person name="Gasser R.B."/>
            <person name="Young N.D."/>
        </authorList>
    </citation>
    <scope>NUCLEOTIDE SEQUENCE [LARGE SCALE GENOMIC DNA]</scope>
    <source>
        <strain evidence="5">Cs-k2</strain>
    </source>
</reference>